<dbReference type="AlphaFoldDB" id="A0A1V4ACJ6"/>
<name>A0A1V4ACJ6_9ACTN</name>
<reference evidence="1 2" key="1">
    <citation type="submission" date="2017-02" db="EMBL/GenBank/DDBJ databases">
        <title>Draft Genome Sequence of Streptomyces tsukubaensis F601, a Producer of the immunosuppressant tacrolimus FK506.</title>
        <authorList>
            <person name="Zong G."/>
            <person name="Zhong C."/>
            <person name="Fu J."/>
            <person name="Qin R."/>
            <person name="Cao G."/>
        </authorList>
    </citation>
    <scope>NUCLEOTIDE SEQUENCE [LARGE SCALE GENOMIC DNA]</scope>
    <source>
        <strain evidence="1 2">F601</strain>
    </source>
</reference>
<gene>
    <name evidence="1" type="ORF">B1H18_05895</name>
</gene>
<evidence type="ECO:0000313" key="2">
    <source>
        <dbReference type="Proteomes" id="UP000190539"/>
    </source>
</evidence>
<keyword evidence="2" id="KW-1185">Reference proteome</keyword>
<protein>
    <submittedName>
        <fullName evidence="1">Uncharacterized protein</fullName>
    </submittedName>
</protein>
<dbReference type="Proteomes" id="UP000190539">
    <property type="component" value="Unassembled WGS sequence"/>
</dbReference>
<comment type="caution">
    <text evidence="1">The sequence shown here is derived from an EMBL/GenBank/DDBJ whole genome shotgun (WGS) entry which is preliminary data.</text>
</comment>
<evidence type="ECO:0000313" key="1">
    <source>
        <dbReference type="EMBL" id="OON81682.1"/>
    </source>
</evidence>
<proteinExistence type="predicted"/>
<accession>A0A1V4ACJ6</accession>
<dbReference type="RefSeq" id="WP_227025345.1">
    <property type="nucleotide sequence ID" value="NZ_CP045178.1"/>
</dbReference>
<sequence length="117" mass="12610">MAIQQSEEQATRSGIMALEQAFATVQRCQQDVRSTSDDLASRYGGSDGGKFTSLLVQWDGHVDTVLVNLDRMVDELNGTLKEHGLVRGSSNEAIDAQYSLSTSVFDELNGTNLSAGP</sequence>
<dbReference type="EMBL" id="MVFC01000003">
    <property type="protein sequence ID" value="OON81682.1"/>
    <property type="molecule type" value="Genomic_DNA"/>
</dbReference>
<organism evidence="1 2">
    <name type="scientific">Streptomyces tsukubensis</name>
    <dbReference type="NCBI Taxonomy" id="83656"/>
    <lineage>
        <taxon>Bacteria</taxon>
        <taxon>Bacillati</taxon>
        <taxon>Actinomycetota</taxon>
        <taxon>Actinomycetes</taxon>
        <taxon>Kitasatosporales</taxon>
        <taxon>Streptomycetaceae</taxon>
        <taxon>Streptomyces</taxon>
    </lineage>
</organism>